<dbReference type="VEuPathDB" id="FungiDB:FOC1_g10000182"/>
<accession>N4UDI8</accession>
<reference evidence="2" key="1">
    <citation type="submission" date="2012-09" db="EMBL/GenBank/DDBJ databases">
        <title>Genome sequencing and comparative transcriptomics of race 1 and race 4 of banana pathogen: Fusarium oxysporum f. sp. cubense.</title>
        <authorList>
            <person name="Fang X."/>
            <person name="Huang J."/>
        </authorList>
    </citation>
    <scope>NUCLEOTIDE SEQUENCE [LARGE SCALE GENOMIC DNA]</scope>
    <source>
        <strain evidence="2">race 1</strain>
    </source>
</reference>
<dbReference type="HOGENOM" id="CLU_199936_0_0_1"/>
<feature type="non-terminal residue" evidence="1">
    <location>
        <position position="1"/>
    </location>
</feature>
<protein>
    <submittedName>
        <fullName evidence="1">Uncharacterized protein</fullName>
    </submittedName>
</protein>
<evidence type="ECO:0000313" key="1">
    <source>
        <dbReference type="EMBL" id="ENH68035.1"/>
    </source>
</evidence>
<sequence length="51" mass="6154">DNSLLADCDALPIGKRWAYNFVKRQPELKTRLFRRYDYQRAKCKDLTIIYS</sequence>
<dbReference type="EMBL" id="KB730284">
    <property type="protein sequence ID" value="ENH68035.1"/>
    <property type="molecule type" value="Genomic_DNA"/>
</dbReference>
<name>N4UDI8_FUSC1</name>
<reference evidence="2" key="2">
    <citation type="journal article" date="2014" name="PLoS ONE">
        <title>Genome and Transcriptome Analysis of the Fungal Pathogen Fusarium oxysporum f. sp. cubense Causing Banana Vascular Wilt Disease.</title>
        <authorList>
            <person name="Guo L."/>
            <person name="Han L."/>
            <person name="Yang L."/>
            <person name="Zeng H."/>
            <person name="Fan D."/>
            <person name="Zhu Y."/>
            <person name="Feng Y."/>
            <person name="Wang G."/>
            <person name="Peng C."/>
            <person name="Jiang X."/>
            <person name="Zhou D."/>
            <person name="Ni P."/>
            <person name="Liang C."/>
            <person name="Liu L."/>
            <person name="Wang J."/>
            <person name="Mao C."/>
            <person name="Fang X."/>
            <person name="Peng M."/>
            <person name="Huang J."/>
        </authorList>
    </citation>
    <scope>NUCLEOTIDE SEQUENCE [LARGE SCALE GENOMIC DNA]</scope>
    <source>
        <strain evidence="2">race 1</strain>
    </source>
</reference>
<organism evidence="1 2">
    <name type="scientific">Fusarium oxysporum f. sp. cubense (strain race 1)</name>
    <name type="common">Panama disease fungus</name>
    <dbReference type="NCBI Taxonomy" id="1229664"/>
    <lineage>
        <taxon>Eukaryota</taxon>
        <taxon>Fungi</taxon>
        <taxon>Dikarya</taxon>
        <taxon>Ascomycota</taxon>
        <taxon>Pezizomycotina</taxon>
        <taxon>Sordariomycetes</taxon>
        <taxon>Hypocreomycetidae</taxon>
        <taxon>Hypocreales</taxon>
        <taxon>Nectriaceae</taxon>
        <taxon>Fusarium</taxon>
        <taxon>Fusarium oxysporum species complex</taxon>
    </lineage>
</organism>
<dbReference type="AlphaFoldDB" id="N4UDI8"/>
<gene>
    <name evidence="1" type="ORF">FOC1_g10000182</name>
</gene>
<proteinExistence type="predicted"/>
<dbReference type="Proteomes" id="UP000016928">
    <property type="component" value="Unassembled WGS sequence"/>
</dbReference>
<dbReference type="OrthoDB" id="5231586at2759"/>
<evidence type="ECO:0000313" key="2">
    <source>
        <dbReference type="Proteomes" id="UP000016928"/>
    </source>
</evidence>